<dbReference type="PRINTS" id="PR01006">
    <property type="entry name" value="FLGHOOKFLIE"/>
</dbReference>
<evidence type="ECO:0000256" key="2">
    <source>
        <dbReference type="ARBA" id="ARBA00009272"/>
    </source>
</evidence>
<comment type="subcellular location">
    <subcellularLocation>
        <location evidence="1 4">Bacterial flagellum basal body</location>
    </subcellularLocation>
</comment>
<dbReference type="Proteomes" id="UP000241848">
    <property type="component" value="Unassembled WGS sequence"/>
</dbReference>
<dbReference type="HAMAP" id="MF_00724">
    <property type="entry name" value="FliE"/>
    <property type="match status" value="1"/>
</dbReference>
<dbReference type="GO" id="GO:0003774">
    <property type="term" value="F:cytoskeletal motor activity"/>
    <property type="evidence" value="ECO:0007669"/>
    <property type="project" value="InterPro"/>
</dbReference>
<dbReference type="AlphaFoldDB" id="A0A2T2WM71"/>
<reference evidence="6 7" key="1">
    <citation type="journal article" date="2014" name="BMC Genomics">
        <title>Comparison of environmental and isolate Sulfobacillus genomes reveals diverse carbon, sulfur, nitrogen, and hydrogen metabolisms.</title>
        <authorList>
            <person name="Justice N.B."/>
            <person name="Norman A."/>
            <person name="Brown C.T."/>
            <person name="Singh A."/>
            <person name="Thomas B.C."/>
            <person name="Banfield J.F."/>
        </authorList>
    </citation>
    <scope>NUCLEOTIDE SEQUENCE [LARGE SCALE GENOMIC DNA]</scope>
    <source>
        <strain evidence="6">AMDSBA3</strain>
    </source>
</reference>
<evidence type="ECO:0000256" key="5">
    <source>
        <dbReference type="NCBIfam" id="TIGR00205"/>
    </source>
</evidence>
<evidence type="ECO:0000256" key="1">
    <source>
        <dbReference type="ARBA" id="ARBA00004117"/>
    </source>
</evidence>
<dbReference type="GO" id="GO:0009425">
    <property type="term" value="C:bacterial-type flagellum basal body"/>
    <property type="evidence" value="ECO:0007669"/>
    <property type="project" value="UniProtKB-SubCell"/>
</dbReference>
<sequence length="97" mass="9989">MSTLPITLLPPVTLSGSEAQQQGLSSNFGALLGQAITGLTQGQANADQTIQQALVGNVSVTQAMIAMTQAQSQLDVATAIQNQAVSAYQTIMNMPLS</sequence>
<dbReference type="PANTHER" id="PTHR34653:SF1">
    <property type="entry name" value="FLAGELLAR HOOK-BASAL BODY COMPLEX PROTEIN FLIE"/>
    <property type="match status" value="1"/>
</dbReference>
<gene>
    <name evidence="4 6" type="primary">fliE</name>
    <name evidence="6" type="ORF">C7B45_03220</name>
</gene>
<keyword evidence="3 4" id="KW-0975">Bacterial flagellum</keyword>
<dbReference type="InterPro" id="IPR001624">
    <property type="entry name" value="FliE"/>
</dbReference>
<organism evidence="6 7">
    <name type="scientific">Sulfobacillus acidophilus</name>
    <dbReference type="NCBI Taxonomy" id="53633"/>
    <lineage>
        <taxon>Bacteria</taxon>
        <taxon>Bacillati</taxon>
        <taxon>Bacillota</taxon>
        <taxon>Clostridia</taxon>
        <taxon>Eubacteriales</taxon>
        <taxon>Clostridiales Family XVII. Incertae Sedis</taxon>
        <taxon>Sulfobacillus</taxon>
    </lineage>
</organism>
<protein>
    <recommendedName>
        <fullName evidence="4 5">Flagellar hook-basal body complex protein FliE</fullName>
    </recommendedName>
</protein>
<evidence type="ECO:0000256" key="4">
    <source>
        <dbReference type="HAMAP-Rule" id="MF_00724"/>
    </source>
</evidence>
<evidence type="ECO:0000256" key="3">
    <source>
        <dbReference type="ARBA" id="ARBA00023143"/>
    </source>
</evidence>
<comment type="similarity">
    <text evidence="2 4">Belongs to the FliE family.</text>
</comment>
<dbReference type="NCBIfam" id="TIGR00205">
    <property type="entry name" value="fliE"/>
    <property type="match status" value="1"/>
</dbReference>
<name>A0A2T2WM71_9FIRM</name>
<keyword evidence="6" id="KW-0966">Cell projection</keyword>
<dbReference type="EMBL" id="PXYV01000006">
    <property type="protein sequence ID" value="PSR23339.1"/>
    <property type="molecule type" value="Genomic_DNA"/>
</dbReference>
<dbReference type="GO" id="GO:0071973">
    <property type="term" value="P:bacterial-type flagellum-dependent cell motility"/>
    <property type="evidence" value="ECO:0007669"/>
    <property type="project" value="InterPro"/>
</dbReference>
<keyword evidence="6" id="KW-0969">Cilium</keyword>
<comment type="caution">
    <text evidence="6">The sequence shown here is derived from an EMBL/GenBank/DDBJ whole genome shotgun (WGS) entry which is preliminary data.</text>
</comment>
<keyword evidence="6" id="KW-0282">Flagellum</keyword>
<dbReference type="GO" id="GO:0005198">
    <property type="term" value="F:structural molecule activity"/>
    <property type="evidence" value="ECO:0007669"/>
    <property type="project" value="UniProtKB-UniRule"/>
</dbReference>
<evidence type="ECO:0000313" key="7">
    <source>
        <dbReference type="Proteomes" id="UP000241848"/>
    </source>
</evidence>
<accession>A0A2T2WM71</accession>
<dbReference type="Pfam" id="PF02049">
    <property type="entry name" value="FliE"/>
    <property type="match status" value="1"/>
</dbReference>
<proteinExistence type="inferred from homology"/>
<dbReference type="PANTHER" id="PTHR34653">
    <property type="match status" value="1"/>
</dbReference>
<evidence type="ECO:0000313" key="6">
    <source>
        <dbReference type="EMBL" id="PSR23339.1"/>
    </source>
</evidence>